<protein>
    <submittedName>
        <fullName evidence="4">Uncharacterized protein</fullName>
    </submittedName>
</protein>
<evidence type="ECO:0000313" key="5">
    <source>
        <dbReference type="Proteomes" id="UP001163046"/>
    </source>
</evidence>
<accession>A0A9W9ZTV5</accession>
<feature type="coiled-coil region" evidence="2">
    <location>
        <begin position="330"/>
        <end position="385"/>
    </location>
</feature>
<dbReference type="Proteomes" id="UP001163046">
    <property type="component" value="Unassembled WGS sequence"/>
</dbReference>
<dbReference type="Pfam" id="PF00435">
    <property type="entry name" value="Spectrin"/>
    <property type="match status" value="4"/>
</dbReference>
<reference evidence="4" key="1">
    <citation type="submission" date="2023-01" db="EMBL/GenBank/DDBJ databases">
        <title>Genome assembly of the deep-sea coral Lophelia pertusa.</title>
        <authorList>
            <person name="Herrera S."/>
            <person name="Cordes E."/>
        </authorList>
    </citation>
    <scope>NUCLEOTIDE SEQUENCE</scope>
    <source>
        <strain evidence="4">USNM1676648</strain>
        <tissue evidence="4">Polyp</tissue>
    </source>
</reference>
<feature type="region of interest" description="Disordered" evidence="3">
    <location>
        <begin position="598"/>
        <end position="631"/>
    </location>
</feature>
<evidence type="ECO:0000313" key="4">
    <source>
        <dbReference type="EMBL" id="KAJ7387741.1"/>
    </source>
</evidence>
<dbReference type="InterPro" id="IPR002017">
    <property type="entry name" value="Spectrin_repeat"/>
</dbReference>
<dbReference type="CDD" id="cd00176">
    <property type="entry name" value="SPEC"/>
    <property type="match status" value="3"/>
</dbReference>
<keyword evidence="2" id="KW-0175">Coiled coil</keyword>
<keyword evidence="5" id="KW-1185">Reference proteome</keyword>
<comment type="caution">
    <text evidence="4">The sequence shown here is derived from an EMBL/GenBank/DDBJ whole genome shotgun (WGS) entry which is preliminary data.</text>
</comment>
<dbReference type="InterPro" id="IPR018159">
    <property type="entry name" value="Spectrin/alpha-actinin"/>
</dbReference>
<name>A0A9W9ZTV5_9CNID</name>
<evidence type="ECO:0000256" key="1">
    <source>
        <dbReference type="ARBA" id="ARBA00022737"/>
    </source>
</evidence>
<dbReference type="EMBL" id="MU825873">
    <property type="protein sequence ID" value="KAJ7387741.1"/>
    <property type="molecule type" value="Genomic_DNA"/>
</dbReference>
<dbReference type="OrthoDB" id="10016565at2759"/>
<dbReference type="Gene3D" id="1.20.58.60">
    <property type="match status" value="5"/>
</dbReference>
<sequence>MSSSLTNSCSADKYLIEGEEQDVRKRFDNLSCDVPNLEDNLTTLKEALEQYNKALAPVEELLERTEKSLASREPTGINVRQRAREPDVNDLMEAGDKLTSAMDPKSAEAPRVKQEVEAVYKRYNDLLESLDNEKDQLEKETEKALKFQDALRNLEEWLPRVEDAVAAQEPISSDPEVVKQQLQQAEALRDELARNKALLDTLEDTGREIIADSSEDPQVVRDVRGELNKIISPVDVILRKLAERQVRLQNALLRSQEFQVSFDEFMAKLDTFEEQLASQEPISAVHETVQVQRQENETLQKDLALQDPVFEKLVQNGQGVVDALDDAPERDAMEQKIAELKTRWQDAKGKVDDRQDQLIKVETEAQKFRQEADSLSLLLADAEQQVEAFEPLTVDIDSIAKQKELVQQIQGMVNKLKSDVREVGGSAEELKEQAERDVPVVKAEADDFVARIEKLSASLDERGDQLSAIEAASHDYHVTVQKVEDVFSEAYDVVDAPVVCGTDTESATQQLAKIKELSAILDGHAPEVQNISHKGDSLLQQVHDSSPDHALVSGKVAHVSQKFEELQQKAQISGGSSRHKIKDTDDFNAKDLKAQLEEKKPTLEDAQGLCGKLTDQNKDEPLMRGCHQRQT</sequence>
<feature type="coiled-coil region" evidence="2">
    <location>
        <begin position="113"/>
        <end position="150"/>
    </location>
</feature>
<evidence type="ECO:0000256" key="3">
    <source>
        <dbReference type="SAM" id="MobiDB-lite"/>
    </source>
</evidence>
<dbReference type="SMART" id="SM00150">
    <property type="entry name" value="SPEC"/>
    <property type="match status" value="5"/>
</dbReference>
<evidence type="ECO:0000256" key="2">
    <source>
        <dbReference type="SAM" id="Coils"/>
    </source>
</evidence>
<proteinExistence type="predicted"/>
<dbReference type="AlphaFoldDB" id="A0A9W9ZTV5"/>
<dbReference type="PANTHER" id="PTHR11915">
    <property type="entry name" value="SPECTRIN/FILAMIN RELATED CYTOSKELETAL PROTEIN"/>
    <property type="match status" value="1"/>
</dbReference>
<keyword evidence="1" id="KW-0677">Repeat</keyword>
<gene>
    <name evidence="4" type="ORF">OS493_001084</name>
</gene>
<feature type="coiled-coil region" evidence="2">
    <location>
        <begin position="178"/>
        <end position="205"/>
    </location>
</feature>
<dbReference type="SUPFAM" id="SSF46966">
    <property type="entry name" value="Spectrin repeat"/>
    <property type="match status" value="3"/>
</dbReference>
<organism evidence="4 5">
    <name type="scientific">Desmophyllum pertusum</name>
    <dbReference type="NCBI Taxonomy" id="174260"/>
    <lineage>
        <taxon>Eukaryota</taxon>
        <taxon>Metazoa</taxon>
        <taxon>Cnidaria</taxon>
        <taxon>Anthozoa</taxon>
        <taxon>Hexacorallia</taxon>
        <taxon>Scleractinia</taxon>
        <taxon>Caryophylliina</taxon>
        <taxon>Caryophylliidae</taxon>
        <taxon>Desmophyllum</taxon>
    </lineage>
</organism>